<sequence length="171" mass="19916">MNYGIAVFPSAEIQEFANHYRRRYDPHFALIEPHLTVREKEEWNDQQVHTAIQELERAAEALEPLELQFNRFSTFYPVNNVIYMALADPAPLVRLHQKLCAGPLAEASKLYAYTPHLTIAQSMNDDELHDVLASLKNKPLSFQCTIDRIVLLKQEEDGRWSRHREFLLQKA</sequence>
<feature type="short sequence motif" description="HXTX 2" evidence="1">
    <location>
        <begin position="116"/>
        <end position="119"/>
    </location>
</feature>
<accession>A0A916JUK7</accession>
<reference evidence="2" key="1">
    <citation type="submission" date="2021-06" db="EMBL/GenBank/DDBJ databases">
        <authorList>
            <person name="Criscuolo A."/>
        </authorList>
    </citation>
    <scope>NUCLEOTIDE SEQUENCE</scope>
    <source>
        <strain evidence="2">CIP111600</strain>
    </source>
</reference>
<dbReference type="EC" id="3.1.-.-" evidence="1"/>
<dbReference type="EMBL" id="CAJVAS010000002">
    <property type="protein sequence ID" value="CAG7605036.1"/>
    <property type="molecule type" value="Genomic_DNA"/>
</dbReference>
<feature type="short sequence motif" description="HXTX 1" evidence="1">
    <location>
        <begin position="34"/>
        <end position="37"/>
    </location>
</feature>
<dbReference type="InterPro" id="IPR050580">
    <property type="entry name" value="2H_phosphoesterase_YjcG-like"/>
</dbReference>
<gene>
    <name evidence="2" type="primary">yjcG</name>
    <name evidence="2" type="ORF">PAESOLCIP111_00766</name>
</gene>
<keyword evidence="1 2" id="KW-0378">Hydrolase</keyword>
<evidence type="ECO:0000313" key="3">
    <source>
        <dbReference type="Proteomes" id="UP000693672"/>
    </source>
</evidence>
<dbReference type="RefSeq" id="WP_218090579.1">
    <property type="nucleotide sequence ID" value="NZ_CAJVAS010000002.1"/>
</dbReference>
<dbReference type="HAMAP" id="MF_01444">
    <property type="entry name" value="2H_phosphoesterase_YjcG"/>
    <property type="match status" value="1"/>
</dbReference>
<organism evidence="2 3">
    <name type="scientific">Paenibacillus solanacearum</name>
    <dbReference type="NCBI Taxonomy" id="2048548"/>
    <lineage>
        <taxon>Bacteria</taxon>
        <taxon>Bacillati</taxon>
        <taxon>Bacillota</taxon>
        <taxon>Bacilli</taxon>
        <taxon>Bacillales</taxon>
        <taxon>Paenibacillaceae</taxon>
        <taxon>Paenibacillus</taxon>
    </lineage>
</organism>
<dbReference type="InterPro" id="IPR022932">
    <property type="entry name" value="YjcG"/>
</dbReference>
<feature type="active site" description="Proton donor" evidence="1">
    <location>
        <position position="34"/>
    </location>
</feature>
<dbReference type="AlphaFoldDB" id="A0A916JUK7"/>
<comment type="similarity">
    <text evidence="1">Belongs to the 2H phosphoesterase superfamily. YjcG family.</text>
</comment>
<proteinExistence type="inferred from homology"/>
<dbReference type="Proteomes" id="UP000693672">
    <property type="component" value="Unassembled WGS sequence"/>
</dbReference>
<dbReference type="NCBIfam" id="NF010223">
    <property type="entry name" value="PRK13679.1"/>
    <property type="match status" value="1"/>
</dbReference>
<dbReference type="PANTHER" id="PTHR40037:SF1">
    <property type="entry name" value="PHOSPHOESTERASE SAOUHSC_00951-RELATED"/>
    <property type="match status" value="1"/>
</dbReference>
<dbReference type="GO" id="GO:0016788">
    <property type="term" value="F:hydrolase activity, acting on ester bonds"/>
    <property type="evidence" value="ECO:0007669"/>
    <property type="project" value="UniProtKB-UniRule"/>
</dbReference>
<evidence type="ECO:0000256" key="1">
    <source>
        <dbReference type="HAMAP-Rule" id="MF_01444"/>
    </source>
</evidence>
<dbReference type="PANTHER" id="PTHR40037">
    <property type="entry name" value="PHOSPHOESTERASE YJCG-RELATED"/>
    <property type="match status" value="1"/>
</dbReference>
<evidence type="ECO:0000313" key="2">
    <source>
        <dbReference type="EMBL" id="CAG7605036.1"/>
    </source>
</evidence>
<dbReference type="Pfam" id="PF13563">
    <property type="entry name" value="2_5_RNA_ligase2"/>
    <property type="match status" value="1"/>
</dbReference>
<keyword evidence="3" id="KW-1185">Reference proteome</keyword>
<feature type="active site" description="Proton acceptor" evidence="1">
    <location>
        <position position="116"/>
    </location>
</feature>
<name>A0A916JUK7_9BACL</name>
<comment type="caution">
    <text evidence="2">The sequence shown here is derived from an EMBL/GenBank/DDBJ whole genome shotgun (WGS) entry which is preliminary data.</text>
</comment>
<protein>
    <recommendedName>
        <fullName evidence="1">Putative phosphoesterase PAESOLCIP111_00766</fullName>
        <ecNumber evidence="1">3.1.-.-</ecNumber>
    </recommendedName>
</protein>